<dbReference type="PRINTS" id="PR00237">
    <property type="entry name" value="GPCRRHODOPSN"/>
</dbReference>
<dbReference type="Gene3D" id="1.20.1070.10">
    <property type="entry name" value="Rhodopsin 7-helix transmembrane proteins"/>
    <property type="match status" value="1"/>
</dbReference>
<accession>A0AAE0S670</accession>
<keyword evidence="6 8" id="KW-0675">Receptor</keyword>
<keyword evidence="7 8" id="KW-0807">Transducer</keyword>
<evidence type="ECO:0000256" key="4">
    <source>
        <dbReference type="ARBA" id="ARBA00023040"/>
    </source>
</evidence>
<dbReference type="InterPro" id="IPR000276">
    <property type="entry name" value="GPCR_Rhodpsn"/>
</dbReference>
<dbReference type="PROSITE" id="PS50262">
    <property type="entry name" value="G_PROTEIN_RECEP_F1_2"/>
    <property type="match status" value="1"/>
</dbReference>
<sequence>MNYLFLGWRYGAFMCKITPYLQGVSVCASVNTLAAIAADRYLAICFTLEHKMTWKIAKVIVCIIWIISGAIMLPWLLYHEYEKYIETGLQTFYICTQRWPDNEGPRMFFVAIFILCYTIPLILIILCYSLIAVRVWNRNAPGIIRYNSVIQKSKVKVVKMLFTVVILFASSWLPLYITFLVIYFFTPDPETTTYEILYNSLVPLSQWLGLSNSGMNPIIYFYFSKTIRKRTMALLSCSRSVDNGAYYRRYSSTRCVSVDYTNGQIILRMNNRSSNRSQKVVDSTYYD</sequence>
<evidence type="ECO:0000256" key="3">
    <source>
        <dbReference type="ARBA" id="ARBA00022989"/>
    </source>
</evidence>
<evidence type="ECO:0000256" key="5">
    <source>
        <dbReference type="ARBA" id="ARBA00023136"/>
    </source>
</evidence>
<dbReference type="EMBL" id="JAEAOA010001951">
    <property type="protein sequence ID" value="KAK3586025.1"/>
    <property type="molecule type" value="Genomic_DNA"/>
</dbReference>
<evidence type="ECO:0000313" key="11">
    <source>
        <dbReference type="EMBL" id="KAK3586025.1"/>
    </source>
</evidence>
<evidence type="ECO:0000313" key="12">
    <source>
        <dbReference type="Proteomes" id="UP001195483"/>
    </source>
</evidence>
<feature type="transmembrane region" description="Helical" evidence="9">
    <location>
        <begin position="59"/>
        <end position="78"/>
    </location>
</feature>
<dbReference type="InterPro" id="IPR017452">
    <property type="entry name" value="GPCR_Rhodpsn_7TM"/>
</dbReference>
<evidence type="ECO:0000256" key="2">
    <source>
        <dbReference type="ARBA" id="ARBA00022692"/>
    </source>
</evidence>
<dbReference type="PROSITE" id="PS00237">
    <property type="entry name" value="G_PROTEIN_RECEP_F1_1"/>
    <property type="match status" value="1"/>
</dbReference>
<evidence type="ECO:0000256" key="6">
    <source>
        <dbReference type="ARBA" id="ARBA00023170"/>
    </source>
</evidence>
<comment type="caution">
    <text evidence="11">The sequence shown here is derived from an EMBL/GenBank/DDBJ whole genome shotgun (WGS) entry which is preliminary data.</text>
</comment>
<evidence type="ECO:0000259" key="10">
    <source>
        <dbReference type="PROSITE" id="PS50262"/>
    </source>
</evidence>
<reference evidence="11" key="1">
    <citation type="journal article" date="2021" name="Genome Biol. Evol.">
        <title>A High-Quality Reference Genome for a Parasitic Bivalve with Doubly Uniparental Inheritance (Bivalvia: Unionida).</title>
        <authorList>
            <person name="Smith C.H."/>
        </authorList>
    </citation>
    <scope>NUCLEOTIDE SEQUENCE</scope>
    <source>
        <strain evidence="11">CHS0354</strain>
    </source>
</reference>
<reference evidence="11" key="3">
    <citation type="submission" date="2023-05" db="EMBL/GenBank/DDBJ databases">
        <authorList>
            <person name="Smith C.H."/>
        </authorList>
    </citation>
    <scope>NUCLEOTIDE SEQUENCE</scope>
    <source>
        <strain evidence="11">CHS0354</strain>
        <tissue evidence="11">Mantle</tissue>
    </source>
</reference>
<dbReference type="GO" id="GO:0005886">
    <property type="term" value="C:plasma membrane"/>
    <property type="evidence" value="ECO:0007669"/>
    <property type="project" value="TreeGrafter"/>
</dbReference>
<evidence type="ECO:0000256" key="7">
    <source>
        <dbReference type="ARBA" id="ARBA00023224"/>
    </source>
</evidence>
<dbReference type="CDD" id="cd14993">
    <property type="entry name" value="7tmA_CCKR-like"/>
    <property type="match status" value="1"/>
</dbReference>
<protein>
    <recommendedName>
        <fullName evidence="10">G-protein coupled receptors family 1 profile domain-containing protein</fullName>
    </recommendedName>
</protein>
<keyword evidence="12" id="KW-1185">Reference proteome</keyword>
<dbReference type="Proteomes" id="UP001195483">
    <property type="component" value="Unassembled WGS sequence"/>
</dbReference>
<name>A0AAE0S670_9BIVA</name>
<keyword evidence="4 8" id="KW-0297">G-protein coupled receptor</keyword>
<evidence type="ECO:0000256" key="8">
    <source>
        <dbReference type="RuleBase" id="RU000688"/>
    </source>
</evidence>
<dbReference type="AlphaFoldDB" id="A0AAE0S670"/>
<comment type="similarity">
    <text evidence="8">Belongs to the G-protein coupled receptor 1 family.</text>
</comment>
<dbReference type="SUPFAM" id="SSF81321">
    <property type="entry name" value="Family A G protein-coupled receptor-like"/>
    <property type="match status" value="1"/>
</dbReference>
<dbReference type="PANTHER" id="PTHR45695">
    <property type="entry name" value="LEUCOKININ RECEPTOR-RELATED"/>
    <property type="match status" value="1"/>
</dbReference>
<keyword evidence="5 9" id="KW-0472">Membrane</keyword>
<dbReference type="PANTHER" id="PTHR45695:SF9">
    <property type="entry name" value="LEUCOKININ RECEPTOR"/>
    <property type="match status" value="1"/>
</dbReference>
<dbReference type="GO" id="GO:0004930">
    <property type="term" value="F:G protein-coupled receptor activity"/>
    <property type="evidence" value="ECO:0007669"/>
    <property type="project" value="UniProtKB-KW"/>
</dbReference>
<feature type="domain" description="G-protein coupled receptors family 1 profile" evidence="10">
    <location>
        <begin position="1"/>
        <end position="220"/>
    </location>
</feature>
<comment type="subcellular location">
    <subcellularLocation>
        <location evidence="1">Membrane</location>
        <topology evidence="1">Multi-pass membrane protein</topology>
    </subcellularLocation>
</comment>
<reference evidence="11" key="2">
    <citation type="journal article" date="2021" name="Genome Biol. Evol.">
        <title>Developing a high-quality reference genome for a parasitic bivalve with doubly uniparental inheritance (Bivalvia: Unionida).</title>
        <authorList>
            <person name="Smith C.H."/>
        </authorList>
    </citation>
    <scope>NUCLEOTIDE SEQUENCE</scope>
    <source>
        <strain evidence="11">CHS0354</strain>
        <tissue evidence="11">Mantle</tissue>
    </source>
</reference>
<dbReference type="Pfam" id="PF00001">
    <property type="entry name" value="7tm_1"/>
    <property type="match status" value="1"/>
</dbReference>
<gene>
    <name evidence="11" type="ORF">CHS0354_033149</name>
</gene>
<organism evidence="11 12">
    <name type="scientific">Potamilus streckersoni</name>
    <dbReference type="NCBI Taxonomy" id="2493646"/>
    <lineage>
        <taxon>Eukaryota</taxon>
        <taxon>Metazoa</taxon>
        <taxon>Spiralia</taxon>
        <taxon>Lophotrochozoa</taxon>
        <taxon>Mollusca</taxon>
        <taxon>Bivalvia</taxon>
        <taxon>Autobranchia</taxon>
        <taxon>Heteroconchia</taxon>
        <taxon>Palaeoheterodonta</taxon>
        <taxon>Unionida</taxon>
        <taxon>Unionoidea</taxon>
        <taxon>Unionidae</taxon>
        <taxon>Ambleminae</taxon>
        <taxon>Lampsilini</taxon>
        <taxon>Potamilus</taxon>
    </lineage>
</organism>
<evidence type="ECO:0000256" key="9">
    <source>
        <dbReference type="SAM" id="Phobius"/>
    </source>
</evidence>
<feature type="transmembrane region" description="Helical" evidence="9">
    <location>
        <begin position="204"/>
        <end position="223"/>
    </location>
</feature>
<evidence type="ECO:0000256" key="1">
    <source>
        <dbReference type="ARBA" id="ARBA00004141"/>
    </source>
</evidence>
<keyword evidence="2 8" id="KW-0812">Transmembrane</keyword>
<feature type="transmembrane region" description="Helical" evidence="9">
    <location>
        <begin position="108"/>
        <end position="136"/>
    </location>
</feature>
<proteinExistence type="inferred from homology"/>
<feature type="transmembrane region" description="Helical" evidence="9">
    <location>
        <begin position="157"/>
        <end position="184"/>
    </location>
</feature>
<keyword evidence="3 9" id="KW-1133">Transmembrane helix</keyword>